<evidence type="ECO:0000313" key="4">
    <source>
        <dbReference type="Proteomes" id="UP000076552"/>
    </source>
</evidence>
<dbReference type="Pfam" id="PF24476">
    <property type="entry name" value="DUF7580"/>
    <property type="match status" value="1"/>
</dbReference>
<feature type="compositionally biased region" description="Low complexity" evidence="1">
    <location>
        <begin position="326"/>
        <end position="339"/>
    </location>
</feature>
<gene>
    <name evidence="3" type="ORF">CT0861_03371</name>
</gene>
<name>A0A166TFL1_9PEZI</name>
<reference evidence="3 4" key="1">
    <citation type="submission" date="2015-06" db="EMBL/GenBank/DDBJ databases">
        <title>Survival trade-offs in plant roots during colonization by closely related pathogenic and mutualistic fungi.</title>
        <authorList>
            <person name="Hacquard S."/>
            <person name="Kracher B."/>
            <person name="Hiruma K."/>
            <person name="Weinman A."/>
            <person name="Muench P."/>
            <person name="Garrido Oter R."/>
            <person name="Ver Loren van Themaat E."/>
            <person name="Dallerey J.-F."/>
            <person name="Damm U."/>
            <person name="Henrissat B."/>
            <person name="Lespinet O."/>
            <person name="Thon M."/>
            <person name="Kemen E."/>
            <person name="McHardy A.C."/>
            <person name="Schulze-Lefert P."/>
            <person name="O'Connell R.J."/>
        </authorList>
    </citation>
    <scope>NUCLEOTIDE SEQUENCE [LARGE SCALE GENOMIC DNA]</scope>
    <source>
        <strain evidence="3 4">0861</strain>
    </source>
</reference>
<feature type="domain" description="DUF7580" evidence="2">
    <location>
        <begin position="379"/>
        <end position="634"/>
    </location>
</feature>
<protein>
    <recommendedName>
        <fullName evidence="2">DUF7580 domain-containing protein</fullName>
    </recommendedName>
</protein>
<evidence type="ECO:0000256" key="1">
    <source>
        <dbReference type="SAM" id="MobiDB-lite"/>
    </source>
</evidence>
<proteinExistence type="predicted"/>
<organism evidence="3 4">
    <name type="scientific">Colletotrichum tofieldiae</name>
    <dbReference type="NCBI Taxonomy" id="708197"/>
    <lineage>
        <taxon>Eukaryota</taxon>
        <taxon>Fungi</taxon>
        <taxon>Dikarya</taxon>
        <taxon>Ascomycota</taxon>
        <taxon>Pezizomycotina</taxon>
        <taxon>Sordariomycetes</taxon>
        <taxon>Hypocreomycetidae</taxon>
        <taxon>Glomerellales</taxon>
        <taxon>Glomerellaceae</taxon>
        <taxon>Colletotrichum</taxon>
        <taxon>Colletotrichum spaethianum species complex</taxon>
    </lineage>
</organism>
<accession>A0A166TFL1</accession>
<dbReference type="PANTHER" id="PTHR35186">
    <property type="entry name" value="ANK_REP_REGION DOMAIN-CONTAINING PROTEIN"/>
    <property type="match status" value="1"/>
</dbReference>
<keyword evidence="4" id="KW-1185">Reference proteome</keyword>
<dbReference type="EMBL" id="LFIV01000063">
    <property type="protein sequence ID" value="KZL72008.1"/>
    <property type="molecule type" value="Genomic_DNA"/>
</dbReference>
<dbReference type="STRING" id="708197.A0A166TFL1"/>
<evidence type="ECO:0000259" key="2">
    <source>
        <dbReference type="Pfam" id="PF24476"/>
    </source>
</evidence>
<dbReference type="PANTHER" id="PTHR35186:SF4">
    <property type="entry name" value="PRION-INHIBITION AND PROPAGATION HELO DOMAIN-CONTAINING PROTEIN"/>
    <property type="match status" value="1"/>
</dbReference>
<dbReference type="AlphaFoldDB" id="A0A166TFL1"/>
<dbReference type="InterPro" id="IPR056002">
    <property type="entry name" value="DUF7580"/>
</dbReference>
<evidence type="ECO:0000313" key="3">
    <source>
        <dbReference type="EMBL" id="KZL72008.1"/>
    </source>
</evidence>
<feature type="region of interest" description="Disordered" evidence="1">
    <location>
        <begin position="309"/>
        <end position="339"/>
    </location>
</feature>
<dbReference type="Proteomes" id="UP000076552">
    <property type="component" value="Unassembled WGS sequence"/>
</dbReference>
<comment type="caution">
    <text evidence="3">The sequence shown here is derived from an EMBL/GenBank/DDBJ whole genome shotgun (WGS) entry which is preliminary data.</text>
</comment>
<sequence length="638" mass="71070">MSGFEIAGVVLGAFPILCDTAKDLGTVFKKTKSWWQFETSFENFVSTIATQEIAYIQVLERLLDPLDITDGEYESLLRDPRSRLWYERHIQEELRQCLPQNKFPWFIVESELYRLQTSFSDEKDRLLKRMTEINDDLHQFFDRGSTVTRPSASKPSIPFRDLHHQAVTLYECLARCWKCCCSTAHTVGITTHPAIQKPSQMAKNGCFNVLFESGANYKQLRLQFQTFAASQCKPTLDSAPPAPTVKVEAAIELKSQMLVKKQLKTVSNAASENSVSALALTSLSISGQGFKTPRKSILKSAANKLKKFQHRKSVDNNPVRPESKATVTSDSTSSLSTTFASNSTVTLANDSGLKVPTERNGISRSRSSVSSASKVRFAEAEIQSSSAEEDEDGKREVVSLCDFVKSSDTPNGDKDNILSLDEGRRVILKPEPLDQSTIKASTTQSIDSFLKTTTVRQHRLYIGLSFALTLLCLATSSWIPTQPSKDDIFMVCCESGGKTQKRFGPYFSRTSRDICSSPACVDSQAWNAKSSLLLLGIVLLELFHGQTLEQQDSWAESLDEAGQPNESTRICGAFLWICRAEESLKTYFGKELGGALHEAIRKCICFDFGRDDDFGDLRLAEVVYKEVVVPLEKCCPQI</sequence>